<dbReference type="RefSeq" id="WP_093557781.1">
    <property type="nucleotide sequence ID" value="NZ_FPBO01000024.1"/>
</dbReference>
<dbReference type="Proteomes" id="UP000199391">
    <property type="component" value="Unassembled WGS sequence"/>
</dbReference>
<dbReference type="SUPFAM" id="SSF52058">
    <property type="entry name" value="L domain-like"/>
    <property type="match status" value="1"/>
</dbReference>
<reference evidence="5" key="1">
    <citation type="submission" date="2016-10" db="EMBL/GenBank/DDBJ databases">
        <authorList>
            <person name="Varghese N."/>
            <person name="Submissions S."/>
        </authorList>
    </citation>
    <scope>NUCLEOTIDE SEQUENCE [LARGE SCALE GENOMIC DNA]</scope>
    <source>
        <strain evidence="5">CGMCC 1.11014</strain>
    </source>
</reference>
<dbReference type="STRING" id="1035707.SAMN05216552_10243"/>
<dbReference type="AlphaFoldDB" id="A0A1I7L763"/>
<dbReference type="PANTHER" id="PTHR48051">
    <property type="match status" value="1"/>
</dbReference>
<dbReference type="InterPro" id="IPR050216">
    <property type="entry name" value="LRR_domain-containing"/>
</dbReference>
<dbReference type="Pfam" id="PF13855">
    <property type="entry name" value="LRR_8"/>
    <property type="match status" value="1"/>
</dbReference>
<dbReference type="Gene3D" id="3.80.10.10">
    <property type="entry name" value="Ribonuclease Inhibitor"/>
    <property type="match status" value="1"/>
</dbReference>
<evidence type="ECO:0000256" key="3">
    <source>
        <dbReference type="SAM" id="SignalP"/>
    </source>
</evidence>
<dbReference type="EMBL" id="FPBO01000024">
    <property type="protein sequence ID" value="SFV05475.1"/>
    <property type="molecule type" value="Genomic_DNA"/>
</dbReference>
<organism evidence="4 5">
    <name type="scientific">Pseudoduganella namucuonensis</name>
    <dbReference type="NCBI Taxonomy" id="1035707"/>
    <lineage>
        <taxon>Bacteria</taxon>
        <taxon>Pseudomonadati</taxon>
        <taxon>Pseudomonadota</taxon>
        <taxon>Betaproteobacteria</taxon>
        <taxon>Burkholderiales</taxon>
        <taxon>Oxalobacteraceae</taxon>
        <taxon>Telluria group</taxon>
        <taxon>Pseudoduganella</taxon>
    </lineage>
</organism>
<evidence type="ECO:0000313" key="4">
    <source>
        <dbReference type="EMBL" id="SFV05475.1"/>
    </source>
</evidence>
<dbReference type="PANTHER" id="PTHR48051:SF1">
    <property type="entry name" value="RAS SUPPRESSOR PROTEIN 1"/>
    <property type="match status" value="1"/>
</dbReference>
<dbReference type="InterPro" id="IPR001611">
    <property type="entry name" value="Leu-rich_rpt"/>
</dbReference>
<feature type="chain" id="PRO_5011579162" evidence="3">
    <location>
        <begin position="23"/>
        <end position="230"/>
    </location>
</feature>
<proteinExistence type="predicted"/>
<evidence type="ECO:0000256" key="1">
    <source>
        <dbReference type="ARBA" id="ARBA00022614"/>
    </source>
</evidence>
<keyword evidence="1" id="KW-0433">Leucine-rich repeat</keyword>
<keyword evidence="2" id="KW-0677">Repeat</keyword>
<dbReference type="InterPro" id="IPR032675">
    <property type="entry name" value="LRR_dom_sf"/>
</dbReference>
<dbReference type="OrthoDB" id="498873at2"/>
<dbReference type="SMART" id="SM00369">
    <property type="entry name" value="LRR_TYP"/>
    <property type="match status" value="4"/>
</dbReference>
<keyword evidence="3" id="KW-0732">Signal</keyword>
<dbReference type="InterPro" id="IPR003591">
    <property type="entry name" value="Leu-rich_rpt_typical-subtyp"/>
</dbReference>
<evidence type="ECO:0000256" key="2">
    <source>
        <dbReference type="ARBA" id="ARBA00022737"/>
    </source>
</evidence>
<gene>
    <name evidence="4" type="ORF">SAMN05216552_10243</name>
</gene>
<feature type="signal peptide" evidence="3">
    <location>
        <begin position="1"/>
        <end position="22"/>
    </location>
</feature>
<sequence length="230" mass="25252">MKNYILKMFTVTIFTFSNPIFAQDQTVSIQQKNVEINAASGGQLLQFPAAICNLRNLETLNLTGHNFPEVPDCISMNSGTLRILRLGKNGIAKVSPLLTQLKFLENLDLNGNKITLTTSDDWSGLYKVSNIDLSNNPITTLPDSLGQLKSLETLSLANTQITAIPDSFSNLTWLRNVNLSNTKLTITPKAFSAWVNLEKLNITGVNFSAAEKNVILAIFKGRNVEITPAP</sequence>
<evidence type="ECO:0000313" key="5">
    <source>
        <dbReference type="Proteomes" id="UP000199391"/>
    </source>
</evidence>
<name>A0A1I7L763_9BURK</name>
<accession>A0A1I7L763</accession>
<keyword evidence="5" id="KW-1185">Reference proteome</keyword>
<dbReference type="Pfam" id="PF00560">
    <property type="entry name" value="LRR_1"/>
    <property type="match status" value="1"/>
</dbReference>
<protein>
    <submittedName>
        <fullName evidence="4">Leucine rich repeat-containing protein</fullName>
    </submittedName>
</protein>
<dbReference type="GO" id="GO:0005737">
    <property type="term" value="C:cytoplasm"/>
    <property type="evidence" value="ECO:0007669"/>
    <property type="project" value="TreeGrafter"/>
</dbReference>